<reference evidence="2 3" key="2">
    <citation type="submission" date="2018-10" db="EMBL/GenBank/DDBJ databases">
        <authorList>
            <consortium name="Pathogen Informatics"/>
        </authorList>
    </citation>
    <scope>NUCLEOTIDE SEQUENCE [LARGE SCALE GENOMIC DNA]</scope>
</reference>
<dbReference type="SUPFAM" id="SSF56436">
    <property type="entry name" value="C-type lectin-like"/>
    <property type="match status" value="1"/>
</dbReference>
<evidence type="ECO:0000313" key="3">
    <source>
        <dbReference type="Proteomes" id="UP000274131"/>
    </source>
</evidence>
<dbReference type="AlphaFoldDB" id="A0A0N4V1A0"/>
<organism evidence="4">
    <name type="scientific">Enterobius vermicularis</name>
    <name type="common">Human pinworm</name>
    <dbReference type="NCBI Taxonomy" id="51028"/>
    <lineage>
        <taxon>Eukaryota</taxon>
        <taxon>Metazoa</taxon>
        <taxon>Ecdysozoa</taxon>
        <taxon>Nematoda</taxon>
        <taxon>Chromadorea</taxon>
        <taxon>Rhabditida</taxon>
        <taxon>Spirurina</taxon>
        <taxon>Oxyuridomorpha</taxon>
        <taxon>Oxyuroidea</taxon>
        <taxon>Oxyuridae</taxon>
        <taxon>Enterobius</taxon>
    </lineage>
</organism>
<dbReference type="WBParaSite" id="EVEC_0000372101-mRNA-1">
    <property type="protein sequence ID" value="EVEC_0000372101-mRNA-1"/>
    <property type="gene ID" value="EVEC_0000372101"/>
</dbReference>
<keyword evidence="1" id="KW-0472">Membrane</keyword>
<keyword evidence="1" id="KW-0812">Transmembrane</keyword>
<sequence>MAEGLRVLWLSSKEENMLLNSEYSLPYRKINGFWSYLVDSSYTTNWLEEQPDDCCPEGEAAFVINSRDGWDDVGRQESAFVVCKYRSTKASRKLRHPFLTAWTLTYNENAERQQRFLLHCLFAWSFASMANCFWMLNASYEDELYFLCFFRLYKGKIYISYEVLLQRMIIAGAAGGGALSLCLGLFIVLSKRNAMDMDKIREAIYDAAAEYAAVYAEVAPMRLESDVEGAKYASTRLAAIPAGLQGEGIVDPRLEPAQA</sequence>
<proteinExistence type="predicted"/>
<dbReference type="Proteomes" id="UP000274131">
    <property type="component" value="Unassembled WGS sequence"/>
</dbReference>
<evidence type="ECO:0000313" key="2">
    <source>
        <dbReference type="EMBL" id="VDD88286.1"/>
    </source>
</evidence>
<dbReference type="EMBL" id="UXUI01007593">
    <property type="protein sequence ID" value="VDD88286.1"/>
    <property type="molecule type" value="Genomic_DNA"/>
</dbReference>
<reference evidence="4" key="1">
    <citation type="submission" date="2017-02" db="UniProtKB">
        <authorList>
            <consortium name="WormBaseParasite"/>
        </authorList>
    </citation>
    <scope>IDENTIFICATION</scope>
</reference>
<dbReference type="InterPro" id="IPR016187">
    <property type="entry name" value="CTDL_fold"/>
</dbReference>
<name>A0A0N4V1A0_ENTVE</name>
<evidence type="ECO:0000256" key="1">
    <source>
        <dbReference type="SAM" id="Phobius"/>
    </source>
</evidence>
<gene>
    <name evidence="2" type="ORF">EVEC_LOCUS3429</name>
</gene>
<evidence type="ECO:0000313" key="4">
    <source>
        <dbReference type="WBParaSite" id="EVEC_0000372101-mRNA-1"/>
    </source>
</evidence>
<feature type="transmembrane region" description="Helical" evidence="1">
    <location>
        <begin position="168"/>
        <end position="189"/>
    </location>
</feature>
<protein>
    <submittedName>
        <fullName evidence="4">C-type lectin domain-containing protein</fullName>
    </submittedName>
</protein>
<keyword evidence="1" id="KW-1133">Transmembrane helix</keyword>
<accession>A0A0N4V1A0</accession>
<feature type="transmembrane region" description="Helical" evidence="1">
    <location>
        <begin position="116"/>
        <end position="136"/>
    </location>
</feature>
<keyword evidence="3" id="KW-1185">Reference proteome</keyword>